<dbReference type="Gene3D" id="2.70.70.10">
    <property type="entry name" value="Glucose Permease (Domain IIA)"/>
    <property type="match status" value="1"/>
</dbReference>
<dbReference type="Pfam" id="PF01551">
    <property type="entry name" value="Peptidase_M23"/>
    <property type="match status" value="1"/>
</dbReference>
<dbReference type="RefSeq" id="WP_006258019.1">
    <property type="nucleotide sequence ID" value="NZ_BCMQ01000002.1"/>
</dbReference>
<evidence type="ECO:0000259" key="2">
    <source>
        <dbReference type="Pfam" id="PF01551"/>
    </source>
</evidence>
<evidence type="ECO:0000313" key="3">
    <source>
        <dbReference type="EMBL" id="ALU25536.1"/>
    </source>
</evidence>
<keyword evidence="1" id="KW-0732">Signal</keyword>
<dbReference type="AlphaFoldDB" id="A0A0S7E5E3"/>
<dbReference type="InterPro" id="IPR016047">
    <property type="entry name" value="M23ase_b-sheet_dom"/>
</dbReference>
<reference evidence="3 4" key="1">
    <citation type="journal article" date="2016" name="J. Zhejiang Univ. Sci. B">
        <title>Antibiotic resistance mechanisms of Myroides sp.</title>
        <authorList>
            <person name="Hu S."/>
            <person name="Yuan S."/>
            <person name="Qu H."/>
            <person name="Jiang T."/>
            <person name="Zhou Y."/>
            <person name="Wang M."/>
            <person name="Ming D."/>
        </authorList>
    </citation>
    <scope>NUCLEOTIDE SEQUENCE [LARGE SCALE GENOMIC DNA]</scope>
    <source>
        <strain evidence="3 4">PR63039</strain>
    </source>
</reference>
<organism evidence="3 4">
    <name type="scientific">Myroides odoratimimus</name>
    <dbReference type="NCBI Taxonomy" id="76832"/>
    <lineage>
        <taxon>Bacteria</taxon>
        <taxon>Pseudomonadati</taxon>
        <taxon>Bacteroidota</taxon>
        <taxon>Flavobacteriia</taxon>
        <taxon>Flavobacteriales</taxon>
        <taxon>Flavobacteriaceae</taxon>
        <taxon>Myroides</taxon>
    </lineage>
</organism>
<dbReference type="GO" id="GO:0004222">
    <property type="term" value="F:metalloendopeptidase activity"/>
    <property type="evidence" value="ECO:0007669"/>
    <property type="project" value="TreeGrafter"/>
</dbReference>
<evidence type="ECO:0000256" key="1">
    <source>
        <dbReference type="ARBA" id="ARBA00022729"/>
    </source>
</evidence>
<evidence type="ECO:0000313" key="4">
    <source>
        <dbReference type="Proteomes" id="UP000069030"/>
    </source>
</evidence>
<dbReference type="Proteomes" id="UP000069030">
    <property type="component" value="Chromosome"/>
</dbReference>
<dbReference type="InterPro" id="IPR050570">
    <property type="entry name" value="Cell_wall_metabolism_enzyme"/>
</dbReference>
<proteinExistence type="predicted"/>
<feature type="domain" description="M23ase beta-sheet core" evidence="2">
    <location>
        <begin position="319"/>
        <end position="410"/>
    </location>
</feature>
<dbReference type="eggNOG" id="COG4942">
    <property type="taxonomic scope" value="Bacteria"/>
</dbReference>
<dbReference type="KEGG" id="mod:AS202_05020"/>
<gene>
    <name evidence="3" type="ORF">AS202_05020</name>
</gene>
<dbReference type="InterPro" id="IPR011055">
    <property type="entry name" value="Dup_hybrid_motif"/>
</dbReference>
<dbReference type="CDD" id="cd12797">
    <property type="entry name" value="M23_peptidase"/>
    <property type="match status" value="1"/>
</dbReference>
<dbReference type="Gene3D" id="6.10.250.3150">
    <property type="match status" value="1"/>
</dbReference>
<dbReference type="EMBL" id="CP013690">
    <property type="protein sequence ID" value="ALU25536.1"/>
    <property type="molecule type" value="Genomic_DNA"/>
</dbReference>
<accession>A0A0S7E5E3</accession>
<protein>
    <submittedName>
        <fullName evidence="3">Peptidase M23</fullName>
    </submittedName>
</protein>
<dbReference type="SUPFAM" id="SSF51261">
    <property type="entry name" value="Duplicated hybrid motif"/>
    <property type="match status" value="1"/>
</dbReference>
<sequence>MRRAYLSLLLICTVFAYGQKKETQEQLERRKQQILVEINIVKDLLKKEKTKERNILLEIDENNRKINLNRQLINNVQKQISATNSNISKTEKEVNTLEAELAKLRKDYADLVLKSYKTKSSQSRLMFVLSSDNFLQAYKRVQYMKQYADYRKSQADEVKAKAESLKEALARLSIQKAKQQKLLAEQQQNEKNLQEDLGEQKNLMSIVQKDQQKYNKHIKQKQEETKAIDRKIKQLIKEAIEEANRIAREKAAKEGKKTTKSTASTKSATAFELTPEGKIVADNFRANQGKLPWPVAKGYISLPYGDQPHPVQTQLTIHNSGVEITTEAGARARAVFGGDVLQVQVLPGGNKAVLIQHGDYITVYQNLGDVSVKKGDKVSLKQDIGSISTNSNGQTVLKFLLSRNTDIYNPQSWLSRSN</sequence>
<name>A0A0S7E5E3_9FLAO</name>
<dbReference type="PANTHER" id="PTHR21666:SF289">
    <property type="entry name" value="L-ALA--D-GLU ENDOPEPTIDASE"/>
    <property type="match status" value="1"/>
</dbReference>
<dbReference type="PANTHER" id="PTHR21666">
    <property type="entry name" value="PEPTIDASE-RELATED"/>
    <property type="match status" value="1"/>
</dbReference>